<dbReference type="SUPFAM" id="SSF52317">
    <property type="entry name" value="Class I glutamine amidotransferase-like"/>
    <property type="match status" value="1"/>
</dbReference>
<feature type="domain" description="Putative glutamine amidotransferase" evidence="1">
    <location>
        <begin position="75"/>
        <end position="220"/>
    </location>
</feature>
<evidence type="ECO:0000313" key="2">
    <source>
        <dbReference type="EMBL" id="QDT54917.1"/>
    </source>
</evidence>
<evidence type="ECO:0000259" key="1">
    <source>
        <dbReference type="Pfam" id="PF07090"/>
    </source>
</evidence>
<dbReference type="InParanoid" id="A0A517SFM5"/>
<dbReference type="Pfam" id="PF07090">
    <property type="entry name" value="GATase1_like"/>
    <property type="match status" value="1"/>
</dbReference>
<dbReference type="EMBL" id="CP036271">
    <property type="protein sequence ID" value="QDT54917.1"/>
    <property type="molecule type" value="Genomic_DNA"/>
</dbReference>
<reference evidence="2 3" key="1">
    <citation type="submission" date="2019-02" db="EMBL/GenBank/DDBJ databases">
        <title>Deep-cultivation of Planctomycetes and their phenomic and genomic characterization uncovers novel biology.</title>
        <authorList>
            <person name="Wiegand S."/>
            <person name="Jogler M."/>
            <person name="Boedeker C."/>
            <person name="Pinto D."/>
            <person name="Vollmers J."/>
            <person name="Rivas-Marin E."/>
            <person name="Kohn T."/>
            <person name="Peeters S.H."/>
            <person name="Heuer A."/>
            <person name="Rast P."/>
            <person name="Oberbeckmann S."/>
            <person name="Bunk B."/>
            <person name="Jeske O."/>
            <person name="Meyerdierks A."/>
            <person name="Storesund J.E."/>
            <person name="Kallscheuer N."/>
            <person name="Luecker S."/>
            <person name="Lage O.M."/>
            <person name="Pohl T."/>
            <person name="Merkel B.J."/>
            <person name="Hornburger P."/>
            <person name="Mueller R.-W."/>
            <person name="Bruemmer F."/>
            <person name="Labrenz M."/>
            <person name="Spormann A.M."/>
            <person name="Op den Camp H."/>
            <person name="Overmann J."/>
            <person name="Amann R."/>
            <person name="Jetten M.S.M."/>
            <person name="Mascher T."/>
            <person name="Medema M.H."/>
            <person name="Devos D.P."/>
            <person name="Kaster A.-K."/>
            <person name="Ovreas L."/>
            <person name="Rohde M."/>
            <person name="Galperin M.Y."/>
            <person name="Jogler C."/>
        </authorList>
    </citation>
    <scope>NUCLEOTIDE SEQUENCE [LARGE SCALE GENOMIC DNA]</scope>
    <source>
        <strain evidence="2 3">Pan44</strain>
    </source>
</reference>
<dbReference type="PANTHER" id="PTHR37947">
    <property type="entry name" value="BLL2462 PROTEIN"/>
    <property type="match status" value="1"/>
</dbReference>
<protein>
    <recommendedName>
        <fullName evidence="1">Putative glutamine amidotransferase domain-containing protein</fullName>
    </recommendedName>
</protein>
<organism evidence="2 3">
    <name type="scientific">Caulifigura coniformis</name>
    <dbReference type="NCBI Taxonomy" id="2527983"/>
    <lineage>
        <taxon>Bacteria</taxon>
        <taxon>Pseudomonadati</taxon>
        <taxon>Planctomycetota</taxon>
        <taxon>Planctomycetia</taxon>
        <taxon>Planctomycetales</taxon>
        <taxon>Planctomycetaceae</taxon>
        <taxon>Caulifigura</taxon>
    </lineage>
</organism>
<name>A0A517SFM5_9PLAN</name>
<dbReference type="OrthoDB" id="9781333at2"/>
<dbReference type="RefSeq" id="WP_145030732.1">
    <property type="nucleotide sequence ID" value="NZ_CP036271.1"/>
</dbReference>
<evidence type="ECO:0000313" key="3">
    <source>
        <dbReference type="Proteomes" id="UP000315700"/>
    </source>
</evidence>
<dbReference type="Gene3D" id="3.40.50.880">
    <property type="match status" value="1"/>
</dbReference>
<dbReference type="Proteomes" id="UP000315700">
    <property type="component" value="Chromosome"/>
</dbReference>
<keyword evidence="3" id="KW-1185">Reference proteome</keyword>
<gene>
    <name evidence="2" type="ORF">Pan44_29570</name>
</gene>
<sequence>MPPETKPRVEVLYCGDTSLDTAASYLAGLLANAGIKFHYVPSDKPVEENLVNGSWSLVIVSDYPSPRFSRELQNVVVSRVEKGAGLLMIGGWESFHGLGGDWDGTPIGDLLPVVIGNKDDRWNCDRPLIVKQQAAHPIVDALPFQSRPPLIGGLNRIQVKPGDTQLLSAEQFQLEWNGDTPQLKPSASYPLLVVGKRGQGRVATFSSDVAPHWVGPLVDWGDARVTATAPGAPGIEVGDLYTEFFTRLVLWTAGRP</sequence>
<dbReference type="AlphaFoldDB" id="A0A517SFM5"/>
<dbReference type="InterPro" id="IPR010768">
    <property type="entry name" value="GATase1-like"/>
</dbReference>
<proteinExistence type="predicted"/>
<dbReference type="InterPro" id="IPR029062">
    <property type="entry name" value="Class_I_gatase-like"/>
</dbReference>
<dbReference type="PANTHER" id="PTHR37947:SF2">
    <property type="entry name" value="VON WILLEBRAND FACTOR TYPE A"/>
    <property type="match status" value="1"/>
</dbReference>
<dbReference type="KEGG" id="ccos:Pan44_29570"/>
<accession>A0A517SFM5</accession>